<evidence type="ECO:0000313" key="3">
    <source>
        <dbReference type="Proteomes" id="UP000005466"/>
    </source>
</evidence>
<dbReference type="EMBL" id="ADWY01000445">
    <property type="protein sequence ID" value="EGH11066.1"/>
    <property type="molecule type" value="Genomic_DNA"/>
</dbReference>
<evidence type="ECO:0000313" key="2">
    <source>
        <dbReference type="EMBL" id="EGH11066.1"/>
    </source>
</evidence>
<reference evidence="2 3" key="1">
    <citation type="journal article" date="2011" name="PLoS Pathog.">
        <title>Dynamic evolution of pathogenicity revealed by sequencing and comparative genomics of 19 Pseudomonas syringae isolates.</title>
        <authorList>
            <person name="Baltrus D.A."/>
            <person name="Nishimura M.T."/>
            <person name="Romanchuk A."/>
            <person name="Chang J.H."/>
            <person name="Mukhtar M.S."/>
            <person name="Cherkis K."/>
            <person name="Roach J."/>
            <person name="Grant S.R."/>
            <person name="Jones C.D."/>
            <person name="Dangl J.L."/>
        </authorList>
    </citation>
    <scope>NUCLEOTIDE SEQUENCE [LARGE SCALE GENOMIC DNA]</scope>
    <source>
        <strain evidence="3">race 4</strain>
    </source>
</reference>
<proteinExistence type="predicted"/>
<dbReference type="Proteomes" id="UP000005466">
    <property type="component" value="Unassembled WGS sequence"/>
</dbReference>
<gene>
    <name evidence="2" type="ORF">Pgy4_10405</name>
</gene>
<dbReference type="AlphaFoldDB" id="F3C3D3"/>
<keyword evidence="1" id="KW-0812">Transmembrane</keyword>
<sequence length="34" mass="3950">MIELLQEYWKPFLYTDGVNITGLAMTMWLLIASS</sequence>
<feature type="transmembrane region" description="Helical" evidence="1">
    <location>
        <begin position="12"/>
        <end position="31"/>
    </location>
</feature>
<name>F3C3D3_PSESG</name>
<keyword evidence="1" id="KW-0472">Membrane</keyword>
<keyword evidence="1" id="KW-1133">Transmembrane helix</keyword>
<protein>
    <submittedName>
        <fullName evidence="2">Histidine/lysine/arginine/ornithine ABC transporter permease HisM</fullName>
    </submittedName>
</protein>
<dbReference type="HOGENOM" id="CLU_3378893_0_0_6"/>
<organism evidence="2 3">
    <name type="scientific">Pseudomonas savastanoi pv. glycinea str. race 4</name>
    <dbReference type="NCBI Taxonomy" id="875330"/>
    <lineage>
        <taxon>Bacteria</taxon>
        <taxon>Pseudomonadati</taxon>
        <taxon>Pseudomonadota</taxon>
        <taxon>Gammaproteobacteria</taxon>
        <taxon>Pseudomonadales</taxon>
        <taxon>Pseudomonadaceae</taxon>
        <taxon>Pseudomonas</taxon>
    </lineage>
</organism>
<comment type="caution">
    <text evidence="2">The sequence shown here is derived from an EMBL/GenBank/DDBJ whole genome shotgun (WGS) entry which is preliminary data.</text>
</comment>
<accession>F3C3D3</accession>
<evidence type="ECO:0000256" key="1">
    <source>
        <dbReference type="SAM" id="Phobius"/>
    </source>
</evidence>
<feature type="non-terminal residue" evidence="2">
    <location>
        <position position="34"/>
    </location>
</feature>